<dbReference type="RefSeq" id="WP_256407079.1">
    <property type="nucleotide sequence ID" value="NZ_CP187154.1"/>
</dbReference>
<dbReference type="EMBL" id="JBHUDL010000032">
    <property type="protein sequence ID" value="MFD1635432.1"/>
    <property type="molecule type" value="Genomic_DNA"/>
</dbReference>
<dbReference type="AlphaFoldDB" id="A0ABD6D220"/>
<gene>
    <name evidence="1" type="ORF">ACFSBJ_17095</name>
</gene>
<proteinExistence type="predicted"/>
<accession>A0ABD6D220</accession>
<sequence>MHVVEQHGRVVRTTDNQTHEQLQYAVFRAAEVEADHLLADWTPIDGVMIG</sequence>
<name>A0ABD6D220_9EURY</name>
<dbReference type="Proteomes" id="UP001597075">
    <property type="component" value="Unassembled WGS sequence"/>
</dbReference>
<keyword evidence="2" id="KW-1185">Reference proteome</keyword>
<organism evidence="1 2">
    <name type="scientific">Haloplanus ruber</name>
    <dbReference type="NCBI Taxonomy" id="869892"/>
    <lineage>
        <taxon>Archaea</taxon>
        <taxon>Methanobacteriati</taxon>
        <taxon>Methanobacteriota</taxon>
        <taxon>Stenosarchaea group</taxon>
        <taxon>Halobacteria</taxon>
        <taxon>Halobacteriales</taxon>
        <taxon>Haloferacaceae</taxon>
        <taxon>Haloplanus</taxon>
    </lineage>
</organism>
<evidence type="ECO:0000313" key="1">
    <source>
        <dbReference type="EMBL" id="MFD1635432.1"/>
    </source>
</evidence>
<reference evidence="1 2" key="1">
    <citation type="journal article" date="2019" name="Int. J. Syst. Evol. Microbiol.">
        <title>The Global Catalogue of Microorganisms (GCM) 10K type strain sequencing project: providing services to taxonomists for standard genome sequencing and annotation.</title>
        <authorList>
            <consortium name="The Broad Institute Genomics Platform"/>
            <consortium name="The Broad Institute Genome Sequencing Center for Infectious Disease"/>
            <person name="Wu L."/>
            <person name="Ma J."/>
        </authorList>
    </citation>
    <scope>NUCLEOTIDE SEQUENCE [LARGE SCALE GENOMIC DNA]</scope>
    <source>
        <strain evidence="1 2">CGMCC 1.10594</strain>
    </source>
</reference>
<protein>
    <submittedName>
        <fullName evidence="1">Uncharacterized protein</fullName>
    </submittedName>
</protein>
<comment type="caution">
    <text evidence="1">The sequence shown here is derived from an EMBL/GenBank/DDBJ whole genome shotgun (WGS) entry which is preliminary data.</text>
</comment>
<evidence type="ECO:0000313" key="2">
    <source>
        <dbReference type="Proteomes" id="UP001597075"/>
    </source>
</evidence>